<protein>
    <submittedName>
        <fullName evidence="3">Proteasome subunit alpha type-5</fullName>
    </submittedName>
</protein>
<accession>A0A9Q0LEV8</accession>
<gene>
    <name evidence="3" type="ORF">M0811_10274</name>
</gene>
<dbReference type="InterPro" id="IPR001353">
    <property type="entry name" value="Proteasome_sua/b"/>
</dbReference>
<sequence length="155" mass="17270">MIEHARTESQNHRFTYEEAIPVESITQSICDLALNFGEDGSRKAMSRPFGVALLVAGMDNLSEKGPKLFHTDPSGTFLEYKAKAIGAGSEGAQSNLQEHYRDDMSFTHAETLALSTLKQVMEEKINSNNVEMAAVKNGLFRIYSNDELEEVIQRL</sequence>
<dbReference type="Proteomes" id="UP001149090">
    <property type="component" value="Unassembled WGS sequence"/>
</dbReference>
<evidence type="ECO:0000256" key="1">
    <source>
        <dbReference type="ARBA" id="ARBA00022942"/>
    </source>
</evidence>
<name>A0A9Q0LEV8_ANAIG</name>
<dbReference type="Gene3D" id="3.60.20.10">
    <property type="entry name" value="Glutamine Phosphoribosylpyrophosphate, subunit 1, domain 1"/>
    <property type="match status" value="1"/>
</dbReference>
<dbReference type="InterPro" id="IPR050115">
    <property type="entry name" value="Proteasome_alpha"/>
</dbReference>
<organism evidence="3 4">
    <name type="scientific">Anaeramoeba ignava</name>
    <name type="common">Anaerobic marine amoeba</name>
    <dbReference type="NCBI Taxonomy" id="1746090"/>
    <lineage>
        <taxon>Eukaryota</taxon>
        <taxon>Metamonada</taxon>
        <taxon>Anaeramoebidae</taxon>
        <taxon>Anaeramoeba</taxon>
    </lineage>
</organism>
<evidence type="ECO:0000256" key="2">
    <source>
        <dbReference type="PROSITE-ProRule" id="PRU00808"/>
    </source>
</evidence>
<keyword evidence="4" id="KW-1185">Reference proteome</keyword>
<comment type="caution">
    <text evidence="3">The sequence shown here is derived from an EMBL/GenBank/DDBJ whole genome shotgun (WGS) entry which is preliminary data.</text>
</comment>
<dbReference type="PANTHER" id="PTHR11599">
    <property type="entry name" value="PROTEASOME SUBUNIT ALPHA/BETA"/>
    <property type="match status" value="1"/>
</dbReference>
<evidence type="ECO:0000313" key="4">
    <source>
        <dbReference type="Proteomes" id="UP001149090"/>
    </source>
</evidence>
<dbReference type="InterPro" id="IPR029055">
    <property type="entry name" value="Ntn_hydrolases_N"/>
</dbReference>
<dbReference type="OrthoDB" id="431557at2759"/>
<dbReference type="AlphaFoldDB" id="A0A9Q0LEV8"/>
<dbReference type="Pfam" id="PF00227">
    <property type="entry name" value="Proteasome"/>
    <property type="match status" value="1"/>
</dbReference>
<keyword evidence="1 2" id="KW-0647">Proteasome</keyword>
<comment type="similarity">
    <text evidence="2">Belongs to the peptidase T1A family.</text>
</comment>
<dbReference type="InterPro" id="IPR023332">
    <property type="entry name" value="Proteasome_alpha-type"/>
</dbReference>
<dbReference type="SUPFAM" id="SSF56235">
    <property type="entry name" value="N-terminal nucleophile aminohydrolases (Ntn hydrolases)"/>
    <property type="match status" value="1"/>
</dbReference>
<evidence type="ECO:0000313" key="3">
    <source>
        <dbReference type="EMBL" id="KAJ5071431.1"/>
    </source>
</evidence>
<dbReference type="GO" id="GO:0051603">
    <property type="term" value="P:proteolysis involved in protein catabolic process"/>
    <property type="evidence" value="ECO:0007669"/>
    <property type="project" value="InterPro"/>
</dbReference>
<reference evidence="3" key="1">
    <citation type="submission" date="2022-10" db="EMBL/GenBank/DDBJ databases">
        <title>Novel sulphate-reducing endosymbionts in the free-living metamonad Anaeramoeba.</title>
        <authorList>
            <person name="Jerlstrom-Hultqvist J."/>
            <person name="Cepicka I."/>
            <person name="Gallot-Lavallee L."/>
            <person name="Salas-Leiva D."/>
            <person name="Curtis B.A."/>
            <person name="Zahonova K."/>
            <person name="Pipaliya S."/>
            <person name="Dacks J."/>
            <person name="Roger A.J."/>
        </authorList>
    </citation>
    <scope>NUCLEOTIDE SEQUENCE</scope>
    <source>
        <strain evidence="3">BMAN</strain>
    </source>
</reference>
<dbReference type="GO" id="GO:0019773">
    <property type="term" value="C:proteasome core complex, alpha-subunit complex"/>
    <property type="evidence" value="ECO:0007669"/>
    <property type="project" value="UniProtKB-UniRule"/>
</dbReference>
<dbReference type="EMBL" id="JAPDFW010000088">
    <property type="protein sequence ID" value="KAJ5071431.1"/>
    <property type="molecule type" value="Genomic_DNA"/>
</dbReference>
<proteinExistence type="inferred from homology"/>
<dbReference type="PROSITE" id="PS51475">
    <property type="entry name" value="PROTEASOME_ALPHA_2"/>
    <property type="match status" value="1"/>
</dbReference>